<evidence type="ECO:0000256" key="1">
    <source>
        <dbReference type="ARBA" id="ARBA00022729"/>
    </source>
</evidence>
<accession>A0A160TC14</accession>
<dbReference type="Gene3D" id="3.30.160.150">
    <property type="entry name" value="Lipoprotein like domain"/>
    <property type="match status" value="1"/>
</dbReference>
<dbReference type="GO" id="GO:0043165">
    <property type="term" value="P:Gram-negative-bacterium-type cell outer membrane assembly"/>
    <property type="evidence" value="ECO:0007669"/>
    <property type="project" value="InterPro"/>
</dbReference>
<keyword evidence="1" id="KW-0732">Signal</keyword>
<dbReference type="EMBL" id="CZQC01000058">
    <property type="protein sequence ID" value="CUS41985.1"/>
    <property type="molecule type" value="Genomic_DNA"/>
</dbReference>
<dbReference type="PANTHER" id="PTHR38098">
    <property type="entry name" value="LPS-ASSEMBLY LIPOPROTEIN LPTE"/>
    <property type="match status" value="1"/>
</dbReference>
<dbReference type="GO" id="GO:0015920">
    <property type="term" value="P:lipopolysaccharide transport"/>
    <property type="evidence" value="ECO:0007669"/>
    <property type="project" value="TreeGrafter"/>
</dbReference>
<protein>
    <submittedName>
        <fullName evidence="5">LPS-assembly lipoprotein RlpB (Rare lipoprotein B)</fullName>
    </submittedName>
</protein>
<sequence>MRVSLIWLAVITLSACGWHLRGITPIPDGYRILYLQGSGNTGFDQALNQQLQFNGVVITEHAVDAPAQLVVESYEIERRTLSVSTNGQVAEYELNGRLTATVSRPEDGINTEILVRSRRTLTNDVNNIVATANEERQQRSAIEKDLASKLLRRLQGISANKADGKSEPAPAPEPTQQP</sequence>
<dbReference type="InterPro" id="IPR007485">
    <property type="entry name" value="LPS_assembly_LptE"/>
</dbReference>
<proteinExistence type="inferred from homology"/>
<dbReference type="GO" id="GO:0019867">
    <property type="term" value="C:outer membrane"/>
    <property type="evidence" value="ECO:0007669"/>
    <property type="project" value="InterPro"/>
</dbReference>
<feature type="region of interest" description="Disordered" evidence="4">
    <location>
        <begin position="157"/>
        <end position="178"/>
    </location>
</feature>
<dbReference type="PANTHER" id="PTHR38098:SF1">
    <property type="entry name" value="LPS-ASSEMBLY LIPOPROTEIN LPTE"/>
    <property type="match status" value="1"/>
</dbReference>
<organism evidence="5">
    <name type="scientific">hydrothermal vent metagenome</name>
    <dbReference type="NCBI Taxonomy" id="652676"/>
    <lineage>
        <taxon>unclassified sequences</taxon>
        <taxon>metagenomes</taxon>
        <taxon>ecological metagenomes</taxon>
    </lineage>
</organism>
<feature type="compositionally biased region" description="Pro residues" evidence="4">
    <location>
        <begin position="169"/>
        <end position="178"/>
    </location>
</feature>
<dbReference type="GO" id="GO:0001530">
    <property type="term" value="F:lipopolysaccharide binding"/>
    <property type="evidence" value="ECO:0007669"/>
    <property type="project" value="TreeGrafter"/>
</dbReference>
<dbReference type="GO" id="GO:1990351">
    <property type="term" value="C:transporter complex"/>
    <property type="evidence" value="ECO:0007669"/>
    <property type="project" value="TreeGrafter"/>
</dbReference>
<dbReference type="AlphaFoldDB" id="A0A160TC14"/>
<dbReference type="HAMAP" id="MF_01186">
    <property type="entry name" value="LPS_assembly_LptE"/>
    <property type="match status" value="1"/>
</dbReference>
<keyword evidence="3" id="KW-0998">Cell outer membrane</keyword>
<dbReference type="PROSITE" id="PS51257">
    <property type="entry name" value="PROKAR_LIPOPROTEIN"/>
    <property type="match status" value="1"/>
</dbReference>
<reference evidence="5" key="1">
    <citation type="submission" date="2015-10" db="EMBL/GenBank/DDBJ databases">
        <authorList>
            <person name="Gilbert D.G."/>
        </authorList>
    </citation>
    <scope>NUCLEOTIDE SEQUENCE</scope>
</reference>
<evidence type="ECO:0000256" key="3">
    <source>
        <dbReference type="ARBA" id="ARBA00023237"/>
    </source>
</evidence>
<evidence type="ECO:0000256" key="2">
    <source>
        <dbReference type="ARBA" id="ARBA00023136"/>
    </source>
</evidence>
<name>A0A160TC14_9ZZZZ</name>
<gene>
    <name evidence="5" type="ORF">MGWOODY_Tha3033</name>
</gene>
<keyword evidence="5" id="KW-0449">Lipoprotein</keyword>
<dbReference type="Pfam" id="PF04390">
    <property type="entry name" value="LptE"/>
    <property type="match status" value="1"/>
</dbReference>
<evidence type="ECO:0000256" key="4">
    <source>
        <dbReference type="SAM" id="MobiDB-lite"/>
    </source>
</evidence>
<evidence type="ECO:0000313" key="5">
    <source>
        <dbReference type="EMBL" id="CUS41985.1"/>
    </source>
</evidence>
<keyword evidence="2" id="KW-0472">Membrane</keyword>